<accession>A0A1F5DGG9</accession>
<dbReference type="PROSITE" id="PS51900">
    <property type="entry name" value="CB"/>
    <property type="match status" value="2"/>
</dbReference>
<organism evidence="4 5">
    <name type="scientific">Candidatus Beckwithbacteria bacterium RBG_13_35_6</name>
    <dbReference type="NCBI Taxonomy" id="1797456"/>
    <lineage>
        <taxon>Bacteria</taxon>
        <taxon>Candidatus Beckwithiibacteriota</taxon>
    </lineage>
</organism>
<dbReference type="Gene3D" id="1.10.150.130">
    <property type="match status" value="2"/>
</dbReference>
<comment type="caution">
    <text evidence="4">The sequence shown here is derived from an EMBL/GenBank/DDBJ whole genome shotgun (WGS) entry which is preliminary data.</text>
</comment>
<feature type="domain" description="Core-binding (CB)" evidence="3">
    <location>
        <begin position="119"/>
        <end position="161"/>
    </location>
</feature>
<sequence length="161" mass="18940">MENNKLLNFKNYLEDKKLSKISVKNYLSDIRHFIYWSAKNKILVLEKSVFEKYKQCLLNNNKPIKTINRYLASLRKYGRFLKEENLIQQNPALGLKNINPTLHRSGAGQVKPRTKIKFAGSTELIDNFKAYLNKEKIKPATVKNYISDVNQFLNWMEKKVN</sequence>
<dbReference type="InterPro" id="IPR004107">
    <property type="entry name" value="Integrase_SAM-like_N"/>
</dbReference>
<dbReference type="EMBL" id="MEZJ01000019">
    <property type="protein sequence ID" value="OGD54154.1"/>
    <property type="molecule type" value="Genomic_DNA"/>
</dbReference>
<name>A0A1F5DGG9_9BACT</name>
<evidence type="ECO:0000313" key="5">
    <source>
        <dbReference type="Proteomes" id="UP000178758"/>
    </source>
</evidence>
<keyword evidence="1 2" id="KW-0238">DNA-binding</keyword>
<dbReference type="SUPFAM" id="SSF47823">
    <property type="entry name" value="lambda integrase-like, N-terminal domain"/>
    <property type="match status" value="1"/>
</dbReference>
<dbReference type="AlphaFoldDB" id="A0A1F5DGG9"/>
<reference evidence="4 5" key="1">
    <citation type="journal article" date="2016" name="Nat. Commun.">
        <title>Thousands of microbial genomes shed light on interconnected biogeochemical processes in an aquifer system.</title>
        <authorList>
            <person name="Anantharaman K."/>
            <person name="Brown C.T."/>
            <person name="Hug L.A."/>
            <person name="Sharon I."/>
            <person name="Castelle C.J."/>
            <person name="Probst A.J."/>
            <person name="Thomas B.C."/>
            <person name="Singh A."/>
            <person name="Wilkins M.J."/>
            <person name="Karaoz U."/>
            <person name="Brodie E.L."/>
            <person name="Williams K.H."/>
            <person name="Hubbard S.S."/>
            <person name="Banfield J.F."/>
        </authorList>
    </citation>
    <scope>NUCLEOTIDE SEQUENCE [LARGE SCALE GENOMIC DNA]</scope>
</reference>
<evidence type="ECO:0000259" key="3">
    <source>
        <dbReference type="PROSITE" id="PS51900"/>
    </source>
</evidence>
<dbReference type="Pfam" id="PF02899">
    <property type="entry name" value="Phage_int_SAM_1"/>
    <property type="match status" value="1"/>
</dbReference>
<proteinExistence type="predicted"/>
<evidence type="ECO:0000256" key="1">
    <source>
        <dbReference type="ARBA" id="ARBA00023125"/>
    </source>
</evidence>
<evidence type="ECO:0000256" key="2">
    <source>
        <dbReference type="PROSITE-ProRule" id="PRU01248"/>
    </source>
</evidence>
<feature type="domain" description="Core-binding (CB)" evidence="3">
    <location>
        <begin position="1"/>
        <end position="82"/>
    </location>
</feature>
<dbReference type="InterPro" id="IPR044068">
    <property type="entry name" value="CB"/>
</dbReference>
<dbReference type="GO" id="GO:0015074">
    <property type="term" value="P:DNA integration"/>
    <property type="evidence" value="ECO:0007669"/>
    <property type="project" value="InterPro"/>
</dbReference>
<dbReference type="GO" id="GO:0003677">
    <property type="term" value="F:DNA binding"/>
    <property type="evidence" value="ECO:0007669"/>
    <property type="project" value="UniProtKB-UniRule"/>
</dbReference>
<protein>
    <recommendedName>
        <fullName evidence="3">Core-binding (CB) domain-containing protein</fullName>
    </recommendedName>
</protein>
<evidence type="ECO:0000313" key="4">
    <source>
        <dbReference type="EMBL" id="OGD54154.1"/>
    </source>
</evidence>
<dbReference type="InterPro" id="IPR010998">
    <property type="entry name" value="Integrase_recombinase_N"/>
</dbReference>
<dbReference type="Proteomes" id="UP000178758">
    <property type="component" value="Unassembled WGS sequence"/>
</dbReference>
<gene>
    <name evidence="4" type="ORF">A3J78_00625</name>
</gene>